<feature type="domain" description="RES" evidence="1">
    <location>
        <begin position="11"/>
        <end position="138"/>
    </location>
</feature>
<dbReference type="OrthoDB" id="9789501at2"/>
<dbReference type="RefSeq" id="WP_085768214.1">
    <property type="nucleotide sequence ID" value="NZ_CP019344.1"/>
</dbReference>
<dbReference type="AlphaFoldDB" id="A0A1W6MPA0"/>
<reference evidence="2 3" key="1">
    <citation type="submission" date="2016-11" db="EMBL/GenBank/DDBJ databases">
        <title>Trade-off between light-utilization and light-protection in marine flavobacteria.</title>
        <authorList>
            <person name="Kumagai Y."/>
        </authorList>
    </citation>
    <scope>NUCLEOTIDE SEQUENCE [LARGE SCALE GENOMIC DNA]</scope>
    <source>
        <strain evidence="2 3">JCM 13191</strain>
    </source>
</reference>
<gene>
    <name evidence="2" type="ORF">BST97_09410</name>
</gene>
<dbReference type="Pfam" id="PF08808">
    <property type="entry name" value="RES"/>
    <property type="match status" value="1"/>
</dbReference>
<dbReference type="Proteomes" id="UP000193431">
    <property type="component" value="Chromosome"/>
</dbReference>
<organism evidence="2 3">
    <name type="scientific">Nonlabens spongiae</name>
    <dbReference type="NCBI Taxonomy" id="331648"/>
    <lineage>
        <taxon>Bacteria</taxon>
        <taxon>Pseudomonadati</taxon>
        <taxon>Bacteroidota</taxon>
        <taxon>Flavobacteriia</taxon>
        <taxon>Flavobacteriales</taxon>
        <taxon>Flavobacteriaceae</taxon>
        <taxon>Nonlabens</taxon>
    </lineage>
</organism>
<dbReference type="InterPro" id="IPR014914">
    <property type="entry name" value="RES_dom"/>
</dbReference>
<dbReference type="SMART" id="SM00953">
    <property type="entry name" value="RES"/>
    <property type="match status" value="1"/>
</dbReference>
<evidence type="ECO:0000259" key="1">
    <source>
        <dbReference type="SMART" id="SM00953"/>
    </source>
</evidence>
<dbReference type="STRING" id="331648.BST97_09410"/>
<evidence type="ECO:0000313" key="3">
    <source>
        <dbReference type="Proteomes" id="UP000193431"/>
    </source>
</evidence>
<evidence type="ECO:0000313" key="2">
    <source>
        <dbReference type="EMBL" id="ARN79434.1"/>
    </source>
</evidence>
<dbReference type="EMBL" id="CP019344">
    <property type="protein sequence ID" value="ARN79434.1"/>
    <property type="molecule type" value="Genomic_DNA"/>
</dbReference>
<proteinExistence type="predicted"/>
<protein>
    <recommendedName>
        <fullName evidence="1">RES domain-containing protein</fullName>
    </recommendedName>
</protein>
<name>A0A1W6MPA0_9FLAO</name>
<accession>A0A1W6MPA0</accession>
<keyword evidence="3" id="KW-1185">Reference proteome</keyword>
<sequence length="150" mass="17753">MEIYRISHTLYSRKLSSSGAANRWNFDGDYVIYTGSSRSLSTLELVVHRNSIVPLPDYEVMIVSIADEEKLFEQIRIQDLPDNWRSIKSYYKLQKIGSEWYKQKRTLVLKVPSAIVPQEHNYIINTEHPDFKDKVSLVRQEAYFFDERLF</sequence>